<evidence type="ECO:0000313" key="1">
    <source>
        <dbReference type="EnsemblMetazoa" id="GPAI027535-PA"/>
    </source>
</evidence>
<protein>
    <submittedName>
        <fullName evidence="1">Uncharacterized protein</fullName>
    </submittedName>
</protein>
<dbReference type="EnsemblMetazoa" id="GPAI027535-RA">
    <property type="protein sequence ID" value="GPAI027535-PA"/>
    <property type="gene ID" value="GPAI027535"/>
</dbReference>
<evidence type="ECO:0000313" key="2">
    <source>
        <dbReference type="Proteomes" id="UP000092445"/>
    </source>
</evidence>
<dbReference type="AlphaFoldDB" id="A0A1A9ZWT2"/>
<accession>A0A1A9ZWT2</accession>
<keyword evidence="2" id="KW-1185">Reference proteome</keyword>
<name>A0A1A9ZWT2_GLOPL</name>
<reference evidence="2" key="1">
    <citation type="submission" date="2014-03" db="EMBL/GenBank/DDBJ databases">
        <authorList>
            <person name="Aksoy S."/>
            <person name="Warren W."/>
            <person name="Wilson R.K."/>
        </authorList>
    </citation>
    <scope>NUCLEOTIDE SEQUENCE [LARGE SCALE GENOMIC DNA]</scope>
    <source>
        <strain evidence="2">IAEA</strain>
    </source>
</reference>
<dbReference type="Proteomes" id="UP000092445">
    <property type="component" value="Unassembled WGS sequence"/>
</dbReference>
<dbReference type="VEuPathDB" id="VectorBase:GPAI027535"/>
<sequence>MENLSDNLFKLNSLPTLITTDSFLVDTSIEVHNHPFVAVDYDDAFADALRDEVVAVSFAVVYGRSNAAFDPKALALADLDPFSRQYLPGDNSDTGVLDGVGLCPGGR</sequence>
<reference evidence="1" key="2">
    <citation type="submission" date="2020-05" db="UniProtKB">
        <authorList>
            <consortium name="EnsemblMetazoa"/>
        </authorList>
    </citation>
    <scope>IDENTIFICATION</scope>
    <source>
        <strain evidence="1">IAEA</strain>
    </source>
</reference>
<organism evidence="1 2">
    <name type="scientific">Glossina pallidipes</name>
    <name type="common">Tsetse fly</name>
    <dbReference type="NCBI Taxonomy" id="7398"/>
    <lineage>
        <taxon>Eukaryota</taxon>
        <taxon>Metazoa</taxon>
        <taxon>Ecdysozoa</taxon>
        <taxon>Arthropoda</taxon>
        <taxon>Hexapoda</taxon>
        <taxon>Insecta</taxon>
        <taxon>Pterygota</taxon>
        <taxon>Neoptera</taxon>
        <taxon>Endopterygota</taxon>
        <taxon>Diptera</taxon>
        <taxon>Brachycera</taxon>
        <taxon>Muscomorpha</taxon>
        <taxon>Hippoboscoidea</taxon>
        <taxon>Glossinidae</taxon>
        <taxon>Glossina</taxon>
    </lineage>
</organism>
<proteinExistence type="predicted"/>